<gene>
    <name evidence="1" type="ORF">DPEC_G00125840</name>
</gene>
<proteinExistence type="predicted"/>
<comment type="caution">
    <text evidence="1">The sequence shown here is derived from an EMBL/GenBank/DDBJ whole genome shotgun (WGS) entry which is preliminary data.</text>
</comment>
<evidence type="ECO:0000313" key="1">
    <source>
        <dbReference type="EMBL" id="KAJ8006207.1"/>
    </source>
</evidence>
<dbReference type="Proteomes" id="UP001157502">
    <property type="component" value="Chromosome 10"/>
</dbReference>
<dbReference type="EMBL" id="CM055737">
    <property type="protein sequence ID" value="KAJ8006207.1"/>
    <property type="molecule type" value="Genomic_DNA"/>
</dbReference>
<protein>
    <submittedName>
        <fullName evidence="1">Uncharacterized protein</fullName>
    </submittedName>
</protein>
<accession>A0ACC2GRL9</accession>
<keyword evidence="2" id="KW-1185">Reference proteome</keyword>
<evidence type="ECO:0000313" key="2">
    <source>
        <dbReference type="Proteomes" id="UP001157502"/>
    </source>
</evidence>
<organism evidence="1 2">
    <name type="scientific">Dallia pectoralis</name>
    <name type="common">Alaska blackfish</name>
    <dbReference type="NCBI Taxonomy" id="75939"/>
    <lineage>
        <taxon>Eukaryota</taxon>
        <taxon>Metazoa</taxon>
        <taxon>Chordata</taxon>
        <taxon>Craniata</taxon>
        <taxon>Vertebrata</taxon>
        <taxon>Euteleostomi</taxon>
        <taxon>Actinopterygii</taxon>
        <taxon>Neopterygii</taxon>
        <taxon>Teleostei</taxon>
        <taxon>Protacanthopterygii</taxon>
        <taxon>Esociformes</taxon>
        <taxon>Umbridae</taxon>
        <taxon>Dallia</taxon>
    </lineage>
</organism>
<sequence length="260" mass="28731">MSTVSPIKRRYWPGTEIADGTRFCKVKFTETVRSLPYSTKFETLEGAEYFRVIHNRQIKVCRICIQPGHVVRECPEFVCYRCGKSGHYARECLQQDIESCKGCGAETAQCVCPSGENQEEGNIHLQADSVVEESEMEESSGETSERKQGQQQQGSGSETGGAQREDLAGSEGDMAFHIGASLDEVVLEEICGGYGRSDQGMEEVLEYRLTGGTGGGQAGEGAAKRKDADEITMKEIDLLRSKRQEKRRNIVAKKPKTQLT</sequence>
<reference evidence="1" key="1">
    <citation type="submission" date="2021-05" db="EMBL/GenBank/DDBJ databases">
        <authorList>
            <person name="Pan Q."/>
            <person name="Jouanno E."/>
            <person name="Zahm M."/>
            <person name="Klopp C."/>
            <person name="Cabau C."/>
            <person name="Louis A."/>
            <person name="Berthelot C."/>
            <person name="Parey E."/>
            <person name="Roest Crollius H."/>
            <person name="Montfort J."/>
            <person name="Robinson-Rechavi M."/>
            <person name="Bouchez O."/>
            <person name="Lampietro C."/>
            <person name="Lopez Roques C."/>
            <person name="Donnadieu C."/>
            <person name="Postlethwait J."/>
            <person name="Bobe J."/>
            <person name="Dillon D."/>
            <person name="Chandos A."/>
            <person name="von Hippel F."/>
            <person name="Guiguen Y."/>
        </authorList>
    </citation>
    <scope>NUCLEOTIDE SEQUENCE</scope>
    <source>
        <strain evidence="1">YG-Jan2019</strain>
    </source>
</reference>
<name>A0ACC2GRL9_DALPE</name>